<dbReference type="Proteomes" id="UP000318571">
    <property type="component" value="Chromosome 7"/>
</dbReference>
<protein>
    <recommendedName>
        <fullName evidence="4">Secreted protein</fullName>
    </recommendedName>
</protein>
<keyword evidence="1" id="KW-0732">Signal</keyword>
<comment type="caution">
    <text evidence="2">The sequence shown here is derived from an EMBL/GenBank/DDBJ whole genome shotgun (WGS) entry which is preliminary data.</text>
</comment>
<keyword evidence="3" id="KW-1185">Reference proteome</keyword>
<sequence length="102" mass="11466">MLLKGSLVAILHLLLHTLFSFELVQGSVQNKSVHQSNSHRQKRLFSLFNIVQFQISAKSVYFESGRSGILAGQINIVQGTGVNSDRRYNIKVSYIECTSIVR</sequence>
<evidence type="ECO:0000313" key="3">
    <source>
        <dbReference type="Proteomes" id="UP000318571"/>
    </source>
</evidence>
<accession>A0A553P1V6</accession>
<evidence type="ECO:0000313" key="2">
    <source>
        <dbReference type="EMBL" id="TRY71675.1"/>
    </source>
</evidence>
<proteinExistence type="predicted"/>
<name>A0A553P1V6_TIGCA</name>
<dbReference type="EMBL" id="VCGU01000008">
    <property type="protein sequence ID" value="TRY71675.1"/>
    <property type="molecule type" value="Genomic_DNA"/>
</dbReference>
<gene>
    <name evidence="2" type="ORF">TCAL_16142</name>
</gene>
<organism evidence="2 3">
    <name type="scientific">Tigriopus californicus</name>
    <name type="common">Marine copepod</name>
    <dbReference type="NCBI Taxonomy" id="6832"/>
    <lineage>
        <taxon>Eukaryota</taxon>
        <taxon>Metazoa</taxon>
        <taxon>Ecdysozoa</taxon>
        <taxon>Arthropoda</taxon>
        <taxon>Crustacea</taxon>
        <taxon>Multicrustacea</taxon>
        <taxon>Hexanauplia</taxon>
        <taxon>Copepoda</taxon>
        <taxon>Harpacticoida</taxon>
        <taxon>Harpacticidae</taxon>
        <taxon>Tigriopus</taxon>
    </lineage>
</organism>
<feature type="chain" id="PRO_5022162165" description="Secreted protein" evidence="1">
    <location>
        <begin position="27"/>
        <end position="102"/>
    </location>
</feature>
<evidence type="ECO:0000256" key="1">
    <source>
        <dbReference type="SAM" id="SignalP"/>
    </source>
</evidence>
<reference evidence="2 3" key="1">
    <citation type="journal article" date="2018" name="Nat. Ecol. Evol.">
        <title>Genomic signatures of mitonuclear coevolution across populations of Tigriopus californicus.</title>
        <authorList>
            <person name="Barreto F.S."/>
            <person name="Watson E.T."/>
            <person name="Lima T.G."/>
            <person name="Willett C.S."/>
            <person name="Edmands S."/>
            <person name="Li W."/>
            <person name="Burton R.S."/>
        </authorList>
    </citation>
    <scope>NUCLEOTIDE SEQUENCE [LARGE SCALE GENOMIC DNA]</scope>
    <source>
        <strain evidence="2 3">San Diego</strain>
    </source>
</reference>
<evidence type="ECO:0008006" key="4">
    <source>
        <dbReference type="Google" id="ProtNLM"/>
    </source>
</evidence>
<feature type="signal peptide" evidence="1">
    <location>
        <begin position="1"/>
        <end position="26"/>
    </location>
</feature>
<dbReference type="AlphaFoldDB" id="A0A553P1V6"/>